<dbReference type="OrthoDB" id="1418158at2759"/>
<proteinExistence type="predicted"/>
<dbReference type="CDD" id="cd00590">
    <property type="entry name" value="RRM_SF"/>
    <property type="match status" value="1"/>
</dbReference>
<dbReference type="GO" id="GO:0006397">
    <property type="term" value="P:mRNA processing"/>
    <property type="evidence" value="ECO:0007669"/>
    <property type="project" value="UniProtKB-KW"/>
</dbReference>
<dbReference type="STRING" id="3885.V7BH02"/>
<evidence type="ECO:0000259" key="5">
    <source>
        <dbReference type="PROSITE" id="PS50102"/>
    </source>
</evidence>
<evidence type="ECO:0000313" key="6">
    <source>
        <dbReference type="EMBL" id="ESW15741.1"/>
    </source>
</evidence>
<feature type="non-terminal residue" evidence="6">
    <location>
        <position position="244"/>
    </location>
</feature>
<organism evidence="6 7">
    <name type="scientific">Phaseolus vulgaris</name>
    <name type="common">Kidney bean</name>
    <name type="synonym">French bean</name>
    <dbReference type="NCBI Taxonomy" id="3885"/>
    <lineage>
        <taxon>Eukaryota</taxon>
        <taxon>Viridiplantae</taxon>
        <taxon>Streptophyta</taxon>
        <taxon>Embryophyta</taxon>
        <taxon>Tracheophyta</taxon>
        <taxon>Spermatophyta</taxon>
        <taxon>Magnoliopsida</taxon>
        <taxon>eudicotyledons</taxon>
        <taxon>Gunneridae</taxon>
        <taxon>Pentapetalae</taxon>
        <taxon>rosids</taxon>
        <taxon>fabids</taxon>
        <taxon>Fabales</taxon>
        <taxon>Fabaceae</taxon>
        <taxon>Papilionoideae</taxon>
        <taxon>50 kb inversion clade</taxon>
        <taxon>NPAAA clade</taxon>
        <taxon>indigoferoid/millettioid clade</taxon>
        <taxon>Phaseoleae</taxon>
        <taxon>Phaseolus</taxon>
    </lineage>
</organism>
<evidence type="ECO:0000256" key="2">
    <source>
        <dbReference type="ARBA" id="ARBA00022728"/>
    </source>
</evidence>
<dbReference type="Pfam" id="PF00076">
    <property type="entry name" value="RRM_1"/>
    <property type="match status" value="1"/>
</dbReference>
<dbReference type="PANTHER" id="PTHR23147">
    <property type="entry name" value="SERINE/ARGININE RICH SPLICING FACTOR"/>
    <property type="match status" value="1"/>
</dbReference>
<dbReference type="GO" id="GO:0008380">
    <property type="term" value="P:RNA splicing"/>
    <property type="evidence" value="ECO:0007669"/>
    <property type="project" value="UniProtKB-KW"/>
</dbReference>
<dbReference type="GO" id="GO:0005681">
    <property type="term" value="C:spliceosomal complex"/>
    <property type="evidence" value="ECO:0007669"/>
    <property type="project" value="UniProtKB-KW"/>
</dbReference>
<dbReference type="SUPFAM" id="SSF54928">
    <property type="entry name" value="RNA-binding domain, RBD"/>
    <property type="match status" value="1"/>
</dbReference>
<gene>
    <name evidence="6" type="ORF">PHAVU_007G098300g</name>
</gene>
<dbReference type="Gramene" id="ESW15741">
    <property type="protein sequence ID" value="ESW15741"/>
    <property type="gene ID" value="PHAVU_007G098300g"/>
</dbReference>
<protein>
    <recommendedName>
        <fullName evidence="5">RRM domain-containing protein</fullName>
    </recommendedName>
</protein>
<name>V7BH02_PHAVU</name>
<evidence type="ECO:0000256" key="4">
    <source>
        <dbReference type="PROSITE-ProRule" id="PRU00176"/>
    </source>
</evidence>
<reference evidence="7" key="1">
    <citation type="journal article" date="2014" name="Nat. Genet.">
        <title>A reference genome for common bean and genome-wide analysis of dual domestications.</title>
        <authorList>
            <person name="Schmutz J."/>
            <person name="McClean P.E."/>
            <person name="Mamidi S."/>
            <person name="Wu G.A."/>
            <person name="Cannon S.B."/>
            <person name="Grimwood J."/>
            <person name="Jenkins J."/>
            <person name="Shu S."/>
            <person name="Song Q."/>
            <person name="Chavarro C."/>
            <person name="Torres-Torres M."/>
            <person name="Geffroy V."/>
            <person name="Moghaddam S.M."/>
            <person name="Gao D."/>
            <person name="Abernathy B."/>
            <person name="Barry K."/>
            <person name="Blair M."/>
            <person name="Brick M.A."/>
            <person name="Chovatia M."/>
            <person name="Gepts P."/>
            <person name="Goodstein D.M."/>
            <person name="Gonzales M."/>
            <person name="Hellsten U."/>
            <person name="Hyten D.L."/>
            <person name="Jia G."/>
            <person name="Kelly J.D."/>
            <person name="Kudrna D."/>
            <person name="Lee R."/>
            <person name="Richard M.M."/>
            <person name="Miklas P.N."/>
            <person name="Osorno J.M."/>
            <person name="Rodrigues J."/>
            <person name="Thareau V."/>
            <person name="Urrea C.A."/>
            <person name="Wang M."/>
            <person name="Yu Y."/>
            <person name="Zhang M."/>
            <person name="Wing R.A."/>
            <person name="Cregan P.B."/>
            <person name="Rokhsar D.S."/>
            <person name="Jackson S.A."/>
        </authorList>
    </citation>
    <scope>NUCLEOTIDE SEQUENCE [LARGE SCALE GENOMIC DNA]</scope>
    <source>
        <strain evidence="7">cv. G19833</strain>
    </source>
</reference>
<dbReference type="InterPro" id="IPR012677">
    <property type="entry name" value="Nucleotide-bd_a/b_plait_sf"/>
</dbReference>
<dbReference type="AlphaFoldDB" id="V7BH02"/>
<evidence type="ECO:0000256" key="1">
    <source>
        <dbReference type="ARBA" id="ARBA00022664"/>
    </source>
</evidence>
<sequence length="244" mass="28056">MADISFFFTNFLFFERDLWKVFQRWGRVLDVFISRKLNARNQRFGFVRFHGVSDAHSLKRKLDAIWIGTWQLQVNLPKYGRNDAPRFGKKRAAVNRAVWNLKGQQKQQLSFAQVMAGEGGQEVLGDAVAGGSEKNARVSQEEGCDFQFPVDMDSSSWLDGCFIERLRDLFSELFPWHGSFVVSERFAWVRCRGIPLQLWCNQCFISIGSLVGEVIVVDAATEKKELLKFARVRFKIPDAYVVSL</sequence>
<keyword evidence="7" id="KW-1185">Reference proteome</keyword>
<evidence type="ECO:0000313" key="7">
    <source>
        <dbReference type="Proteomes" id="UP000000226"/>
    </source>
</evidence>
<dbReference type="InterPro" id="IPR035979">
    <property type="entry name" value="RBD_domain_sf"/>
</dbReference>
<dbReference type="InterPro" id="IPR000504">
    <property type="entry name" value="RRM_dom"/>
</dbReference>
<accession>V7BH02</accession>
<dbReference type="Gene3D" id="3.30.70.330">
    <property type="match status" value="1"/>
</dbReference>
<keyword evidence="2" id="KW-0747">Spliceosome</keyword>
<keyword evidence="1" id="KW-0507">mRNA processing</keyword>
<dbReference type="InterPro" id="IPR050907">
    <property type="entry name" value="SRSF"/>
</dbReference>
<dbReference type="SMR" id="V7BH02"/>
<evidence type="ECO:0000256" key="3">
    <source>
        <dbReference type="ARBA" id="ARBA00023187"/>
    </source>
</evidence>
<keyword evidence="3" id="KW-0508">mRNA splicing</keyword>
<keyword evidence="4" id="KW-0694">RNA-binding</keyword>
<dbReference type="Proteomes" id="UP000000226">
    <property type="component" value="Chromosome 7"/>
</dbReference>
<feature type="domain" description="RRM" evidence="5">
    <location>
        <begin position="4"/>
        <end position="79"/>
    </location>
</feature>
<dbReference type="GO" id="GO:0003723">
    <property type="term" value="F:RNA binding"/>
    <property type="evidence" value="ECO:0007669"/>
    <property type="project" value="UniProtKB-UniRule"/>
</dbReference>
<dbReference type="PROSITE" id="PS50102">
    <property type="entry name" value="RRM"/>
    <property type="match status" value="1"/>
</dbReference>
<dbReference type="EMBL" id="CM002294">
    <property type="protein sequence ID" value="ESW15741.1"/>
    <property type="molecule type" value="Genomic_DNA"/>
</dbReference>